<sequence>GTPTKIEPNMNQRPRRKINLCNNLIEYMCGSQPGVVIASSGIGSNVLHQGHTALSAFYIPISITIKTT</sequence>
<comment type="caution">
    <text evidence="1">The sequence shown here is derived from an EMBL/GenBank/DDBJ whole genome shotgun (WGS) entry which is preliminary data.</text>
</comment>
<feature type="non-terminal residue" evidence="1">
    <location>
        <position position="1"/>
    </location>
</feature>
<evidence type="ECO:0000313" key="1">
    <source>
        <dbReference type="EMBL" id="KAG0284801.1"/>
    </source>
</evidence>
<protein>
    <submittedName>
        <fullName evidence="1">Uncharacterized protein</fullName>
    </submittedName>
</protein>
<gene>
    <name evidence="1" type="ORF">BGZ96_010863</name>
</gene>
<name>A0ABQ7JU78_9FUNG</name>
<dbReference type="Proteomes" id="UP001194696">
    <property type="component" value="Unassembled WGS sequence"/>
</dbReference>
<evidence type="ECO:0000313" key="2">
    <source>
        <dbReference type="Proteomes" id="UP001194696"/>
    </source>
</evidence>
<reference evidence="1 2" key="1">
    <citation type="journal article" date="2020" name="Fungal Divers.">
        <title>Resolving the Mortierellaceae phylogeny through synthesis of multi-gene phylogenetics and phylogenomics.</title>
        <authorList>
            <person name="Vandepol N."/>
            <person name="Liber J."/>
            <person name="Desiro A."/>
            <person name="Na H."/>
            <person name="Kennedy M."/>
            <person name="Barry K."/>
            <person name="Grigoriev I.V."/>
            <person name="Miller A.N."/>
            <person name="O'Donnell K."/>
            <person name="Stajich J.E."/>
            <person name="Bonito G."/>
        </authorList>
    </citation>
    <scope>NUCLEOTIDE SEQUENCE [LARGE SCALE GENOMIC DNA]</scope>
    <source>
        <strain evidence="1 2">AD045</strain>
    </source>
</reference>
<proteinExistence type="predicted"/>
<dbReference type="EMBL" id="JAAAIM010000730">
    <property type="protein sequence ID" value="KAG0284801.1"/>
    <property type="molecule type" value="Genomic_DNA"/>
</dbReference>
<accession>A0ABQ7JU78</accession>
<keyword evidence="2" id="KW-1185">Reference proteome</keyword>
<organism evidence="1 2">
    <name type="scientific">Linnemannia gamsii</name>
    <dbReference type="NCBI Taxonomy" id="64522"/>
    <lineage>
        <taxon>Eukaryota</taxon>
        <taxon>Fungi</taxon>
        <taxon>Fungi incertae sedis</taxon>
        <taxon>Mucoromycota</taxon>
        <taxon>Mortierellomycotina</taxon>
        <taxon>Mortierellomycetes</taxon>
        <taxon>Mortierellales</taxon>
        <taxon>Mortierellaceae</taxon>
        <taxon>Linnemannia</taxon>
    </lineage>
</organism>